<dbReference type="Proteomes" id="UP000077275">
    <property type="component" value="Unassembled WGS sequence"/>
</dbReference>
<dbReference type="AlphaFoldDB" id="A0A166DVM9"/>
<feature type="compositionally biased region" description="Polar residues" evidence="1">
    <location>
        <begin position="53"/>
        <end position="67"/>
    </location>
</feature>
<feature type="region of interest" description="Disordered" evidence="1">
    <location>
        <begin position="27"/>
        <end position="67"/>
    </location>
</feature>
<reference evidence="2 3" key="1">
    <citation type="submission" date="2016-04" db="EMBL/GenBank/DDBJ databases">
        <title>Genome sequence of Methanobrevibacter cuticularis DSM 11139.</title>
        <authorList>
            <person name="Poehlein A."/>
            <person name="Seedorf H."/>
            <person name="Daniel R."/>
        </authorList>
    </citation>
    <scope>NUCLEOTIDE SEQUENCE [LARGE SCALE GENOMIC DNA]</scope>
    <source>
        <strain evidence="2 3">DSM 11139</strain>
    </source>
</reference>
<evidence type="ECO:0000256" key="1">
    <source>
        <dbReference type="SAM" id="MobiDB-lite"/>
    </source>
</evidence>
<sequence>MSRTILKKKYKKEISENKTSKKIIKKEISENKTSKKKYKKEISENKTSKKSMSHPQTIKKNNWGENK</sequence>
<organism evidence="2 3">
    <name type="scientific">Methanobrevibacter cuticularis</name>
    <dbReference type="NCBI Taxonomy" id="47311"/>
    <lineage>
        <taxon>Archaea</taxon>
        <taxon>Methanobacteriati</taxon>
        <taxon>Methanobacteriota</taxon>
        <taxon>Methanomada group</taxon>
        <taxon>Methanobacteria</taxon>
        <taxon>Methanobacteriales</taxon>
        <taxon>Methanobacteriaceae</taxon>
        <taxon>Methanobrevibacter</taxon>
    </lineage>
</organism>
<protein>
    <submittedName>
        <fullName evidence="2">Uncharacterized protein</fullName>
    </submittedName>
</protein>
<comment type="caution">
    <text evidence="2">The sequence shown here is derived from an EMBL/GenBank/DDBJ whole genome shotgun (WGS) entry which is preliminary data.</text>
</comment>
<name>A0A166DVM9_9EURY</name>
<evidence type="ECO:0000313" key="3">
    <source>
        <dbReference type="Proteomes" id="UP000077275"/>
    </source>
</evidence>
<gene>
    <name evidence="2" type="ORF">MBCUT_11340</name>
</gene>
<proteinExistence type="predicted"/>
<dbReference type="PATRIC" id="fig|47311.3.peg.1247"/>
<dbReference type="EMBL" id="LWMW01000102">
    <property type="protein sequence ID" value="KZX15998.1"/>
    <property type="molecule type" value="Genomic_DNA"/>
</dbReference>
<dbReference type="RefSeq" id="WP_067259723.1">
    <property type="nucleotide sequence ID" value="NZ_LWMW01000102.1"/>
</dbReference>
<evidence type="ECO:0000313" key="2">
    <source>
        <dbReference type="EMBL" id="KZX15998.1"/>
    </source>
</evidence>
<keyword evidence="3" id="KW-1185">Reference proteome</keyword>
<accession>A0A166DVM9</accession>